<name>A0A4R6MD13_9GAMM</name>
<sequence>MRVLVASQNFLANSWLTYLMSFWYPNLRSLNLGVNWLFCEQGQ</sequence>
<keyword evidence="2" id="KW-1185">Reference proteome</keyword>
<organism evidence="1 2">
    <name type="scientific">Marinomonas balearica</name>
    <dbReference type="NCBI Taxonomy" id="491947"/>
    <lineage>
        <taxon>Bacteria</taxon>
        <taxon>Pseudomonadati</taxon>
        <taxon>Pseudomonadota</taxon>
        <taxon>Gammaproteobacteria</taxon>
        <taxon>Oceanospirillales</taxon>
        <taxon>Oceanospirillaceae</taxon>
        <taxon>Marinomonas</taxon>
    </lineage>
</organism>
<proteinExistence type="predicted"/>
<dbReference type="EMBL" id="SNXC01000010">
    <property type="protein sequence ID" value="TDO99085.1"/>
    <property type="molecule type" value="Genomic_DNA"/>
</dbReference>
<gene>
    <name evidence="1" type="ORF">DFP79_1511</name>
</gene>
<reference evidence="1 2" key="1">
    <citation type="submission" date="2019-03" db="EMBL/GenBank/DDBJ databases">
        <title>Genomic Encyclopedia of Type Strains, Phase III (KMG-III): the genomes of soil and plant-associated and newly described type strains.</title>
        <authorList>
            <person name="Whitman W."/>
        </authorList>
    </citation>
    <scope>NUCLEOTIDE SEQUENCE [LARGE SCALE GENOMIC DNA]</scope>
    <source>
        <strain evidence="1 2">CECT 7378</strain>
    </source>
</reference>
<dbReference type="AlphaFoldDB" id="A0A4R6MD13"/>
<comment type="caution">
    <text evidence="1">The sequence shown here is derived from an EMBL/GenBank/DDBJ whole genome shotgun (WGS) entry which is preliminary data.</text>
</comment>
<accession>A0A4R6MD13</accession>
<evidence type="ECO:0000313" key="2">
    <source>
        <dbReference type="Proteomes" id="UP000294656"/>
    </source>
</evidence>
<dbReference type="Proteomes" id="UP000294656">
    <property type="component" value="Unassembled WGS sequence"/>
</dbReference>
<evidence type="ECO:0000313" key="1">
    <source>
        <dbReference type="EMBL" id="TDO99085.1"/>
    </source>
</evidence>
<protein>
    <submittedName>
        <fullName evidence="1">Uncharacterized protein</fullName>
    </submittedName>
</protein>